<dbReference type="Proteomes" id="UP001189429">
    <property type="component" value="Unassembled WGS sequence"/>
</dbReference>
<feature type="domain" description="NADP-dependent oxidoreductase" evidence="4">
    <location>
        <begin position="35"/>
        <end position="265"/>
    </location>
</feature>
<name>A0ABN9R3M2_9DINO</name>
<protein>
    <recommendedName>
        <fullName evidence="4">NADP-dependent oxidoreductase domain-containing protein</fullName>
    </recommendedName>
</protein>
<dbReference type="InterPro" id="IPR018170">
    <property type="entry name" value="Aldo/ket_reductase_CS"/>
</dbReference>
<keyword evidence="3" id="KW-0560">Oxidoreductase</keyword>
<evidence type="ECO:0000256" key="3">
    <source>
        <dbReference type="ARBA" id="ARBA00023002"/>
    </source>
</evidence>
<dbReference type="Pfam" id="PF00248">
    <property type="entry name" value="Aldo_ket_red"/>
    <property type="match status" value="1"/>
</dbReference>
<keyword evidence="2" id="KW-0521">NADP</keyword>
<sequence>MRGAAPGSRAMPVLGFGTCCRAGAKGRPLVSSAVAYLERGGRLLDTAFMYGNHRDVATAVRESGLAPGEVWITDKIQPSQMGYEKTQRAVDLSLKELQVLAVDLMLIHVPDGGREARVGSWAALVEAQRAGKVRHIGVSNFDRVQIQELVNATGVWPANNQIEFSPFSPPPVRELVAWMRGQGITVTAYGSLGHAGANLSQAAARAGAEALQRRYGKTAAQVFLRWGVDRGVAVVPGATSEEHIAENLDILDFSLTEQELSSLESNSKPEKWRWFHGTPGK</sequence>
<evidence type="ECO:0000256" key="1">
    <source>
        <dbReference type="ARBA" id="ARBA00007905"/>
    </source>
</evidence>
<evidence type="ECO:0000313" key="6">
    <source>
        <dbReference type="Proteomes" id="UP001189429"/>
    </source>
</evidence>
<dbReference type="PRINTS" id="PR00069">
    <property type="entry name" value="ALDKETRDTASE"/>
</dbReference>
<dbReference type="InterPro" id="IPR020471">
    <property type="entry name" value="AKR"/>
</dbReference>
<evidence type="ECO:0000256" key="2">
    <source>
        <dbReference type="ARBA" id="ARBA00022857"/>
    </source>
</evidence>
<dbReference type="EMBL" id="CAUYUJ010004739">
    <property type="protein sequence ID" value="CAK0810784.1"/>
    <property type="molecule type" value="Genomic_DNA"/>
</dbReference>
<dbReference type="Gene3D" id="3.20.20.100">
    <property type="entry name" value="NADP-dependent oxidoreductase domain"/>
    <property type="match status" value="1"/>
</dbReference>
<accession>A0ABN9R3M2</accession>
<dbReference type="SUPFAM" id="SSF51430">
    <property type="entry name" value="NAD(P)-linked oxidoreductase"/>
    <property type="match status" value="1"/>
</dbReference>
<dbReference type="PIRSF" id="PIRSF000097">
    <property type="entry name" value="AKR"/>
    <property type="match status" value="1"/>
</dbReference>
<gene>
    <name evidence="5" type="ORF">PCOR1329_LOCUS15621</name>
</gene>
<evidence type="ECO:0000313" key="5">
    <source>
        <dbReference type="EMBL" id="CAK0810784.1"/>
    </source>
</evidence>
<comment type="similarity">
    <text evidence="1">Belongs to the aldo/keto reductase family.</text>
</comment>
<dbReference type="PANTHER" id="PTHR43827:SF3">
    <property type="entry name" value="NADP-DEPENDENT OXIDOREDUCTASE DOMAIN-CONTAINING PROTEIN"/>
    <property type="match status" value="1"/>
</dbReference>
<keyword evidence="6" id="KW-1185">Reference proteome</keyword>
<proteinExistence type="inferred from homology"/>
<comment type="caution">
    <text evidence="5">The sequence shown here is derived from an EMBL/GenBank/DDBJ whole genome shotgun (WGS) entry which is preliminary data.</text>
</comment>
<evidence type="ECO:0000259" key="4">
    <source>
        <dbReference type="Pfam" id="PF00248"/>
    </source>
</evidence>
<dbReference type="PANTHER" id="PTHR43827">
    <property type="entry name" value="2,5-DIKETO-D-GLUCONIC ACID REDUCTASE"/>
    <property type="match status" value="1"/>
</dbReference>
<dbReference type="PROSITE" id="PS00062">
    <property type="entry name" value="ALDOKETO_REDUCTASE_2"/>
    <property type="match status" value="1"/>
</dbReference>
<dbReference type="CDD" id="cd19071">
    <property type="entry name" value="AKR_AKR1-5-like"/>
    <property type="match status" value="1"/>
</dbReference>
<dbReference type="InterPro" id="IPR036812">
    <property type="entry name" value="NAD(P)_OxRdtase_dom_sf"/>
</dbReference>
<dbReference type="InterPro" id="IPR023210">
    <property type="entry name" value="NADP_OxRdtase_dom"/>
</dbReference>
<reference evidence="5" key="1">
    <citation type="submission" date="2023-10" db="EMBL/GenBank/DDBJ databases">
        <authorList>
            <person name="Chen Y."/>
            <person name="Shah S."/>
            <person name="Dougan E. K."/>
            <person name="Thang M."/>
            <person name="Chan C."/>
        </authorList>
    </citation>
    <scope>NUCLEOTIDE SEQUENCE [LARGE SCALE GENOMIC DNA]</scope>
</reference>
<organism evidence="5 6">
    <name type="scientific">Prorocentrum cordatum</name>
    <dbReference type="NCBI Taxonomy" id="2364126"/>
    <lineage>
        <taxon>Eukaryota</taxon>
        <taxon>Sar</taxon>
        <taxon>Alveolata</taxon>
        <taxon>Dinophyceae</taxon>
        <taxon>Prorocentrales</taxon>
        <taxon>Prorocentraceae</taxon>
        <taxon>Prorocentrum</taxon>
    </lineage>
</organism>